<dbReference type="NCBIfam" id="TIGR03071">
    <property type="entry name" value="couple_hipA"/>
    <property type="match status" value="1"/>
</dbReference>
<dbReference type="InterPro" id="IPR017508">
    <property type="entry name" value="HipA_N1"/>
</dbReference>
<dbReference type="GO" id="GO:0005829">
    <property type="term" value="C:cytosol"/>
    <property type="evidence" value="ECO:0007669"/>
    <property type="project" value="TreeGrafter"/>
</dbReference>
<dbReference type="Proteomes" id="UP000042997">
    <property type="component" value="Unassembled WGS sequence"/>
</dbReference>
<dbReference type="Pfam" id="PF13657">
    <property type="entry name" value="Couple_hipA"/>
    <property type="match status" value="1"/>
</dbReference>
<evidence type="ECO:0000256" key="2">
    <source>
        <dbReference type="ARBA" id="ARBA00022679"/>
    </source>
</evidence>
<protein>
    <submittedName>
        <fullName evidence="6">HipA N-terminal domain protein</fullName>
    </submittedName>
</protein>
<evidence type="ECO:0000256" key="3">
    <source>
        <dbReference type="ARBA" id="ARBA00022777"/>
    </source>
</evidence>
<evidence type="ECO:0000313" key="7">
    <source>
        <dbReference type="Proteomes" id="UP000042997"/>
    </source>
</evidence>
<dbReference type="Pfam" id="PF07804">
    <property type="entry name" value="HipA_C"/>
    <property type="match status" value="1"/>
</dbReference>
<dbReference type="EMBL" id="CCSD01000111">
    <property type="protein sequence ID" value="CDZ92426.1"/>
    <property type="molecule type" value="Genomic_DNA"/>
</dbReference>
<reference evidence="6 7" key="1">
    <citation type="journal article" date="2014" name="Genome Announc.">
        <title>Draft Genome Sequence of Propane- and Butane-Oxidizing Actinobacterium Rhodococcus ruber IEGM 231.</title>
        <authorList>
            <person name="Ivshina I.B."/>
            <person name="Kuyukina M.S."/>
            <person name="Krivoruchko A.V."/>
            <person name="Barbe V."/>
            <person name="Fischer C."/>
        </authorList>
    </citation>
    <scope>NUCLEOTIDE SEQUENCE [LARGE SCALE GENOMIC DNA]</scope>
</reference>
<dbReference type="PANTHER" id="PTHR37419:SF1">
    <property type="entry name" value="SERINE_THREONINE-PROTEIN KINASE TOXIN HIPA"/>
    <property type="match status" value="1"/>
</dbReference>
<dbReference type="InterPro" id="IPR052028">
    <property type="entry name" value="HipA_Ser/Thr_kinase"/>
</dbReference>
<sequence length="414" mass="44706">MSRVVERLVAVDSADVYKGDRLAGHLARDGHDVVFRYAQDYLDDPAAPALAWTVPKTAEEVRAGGGSVPPFFAGLLPEGIRLRGAVAATKTSEDDHLTILMAVGADTIGDVRVLPAGARPPTSTLLLDPEAVRREDLHELFDRISGHESVVLDPTSLPGVQAKVSAQMYSAPVATVQGPAILKLAPPRGYPRLVENEHFFMGLATACGLAVAGHQLVYDRRGNAGLLVARFDRWIGPGHTVHRTAQEDACQVLGVYPAAKYRLKTERVVEALAAACERGGGSARVATLELLRLVAYSYAVGNGDLHGKNFSIRLTEAGLWAVTPAYDLLCTQPYLGWRDPMALDLYGKGNKLTRRHFVESGGRLGVPERAVTRMLDGIRRGIAGGLDRLPEIGFGERDTARLRDMLVRRADELG</sequence>
<proteinExistence type="inferred from homology"/>
<feature type="domain" description="HipA N-terminal subdomain 1" evidence="5">
    <location>
        <begin position="15"/>
        <end position="113"/>
    </location>
</feature>
<evidence type="ECO:0000259" key="5">
    <source>
        <dbReference type="Pfam" id="PF13657"/>
    </source>
</evidence>
<gene>
    <name evidence="6" type="ORF">RHRU231_950076</name>
</gene>
<name>A0A098BXH7_9NOCA</name>
<dbReference type="PANTHER" id="PTHR37419">
    <property type="entry name" value="SERINE/THREONINE-PROTEIN KINASE TOXIN HIPA"/>
    <property type="match status" value="1"/>
</dbReference>
<evidence type="ECO:0000313" key="6">
    <source>
        <dbReference type="EMBL" id="CDZ92426.1"/>
    </source>
</evidence>
<dbReference type="InterPro" id="IPR012893">
    <property type="entry name" value="HipA-like_C"/>
</dbReference>
<keyword evidence="2" id="KW-0808">Transferase</keyword>
<organism evidence="6 7">
    <name type="scientific">Rhodococcus ruber</name>
    <dbReference type="NCBI Taxonomy" id="1830"/>
    <lineage>
        <taxon>Bacteria</taxon>
        <taxon>Bacillati</taxon>
        <taxon>Actinomycetota</taxon>
        <taxon>Actinomycetes</taxon>
        <taxon>Mycobacteriales</taxon>
        <taxon>Nocardiaceae</taxon>
        <taxon>Rhodococcus</taxon>
    </lineage>
</organism>
<dbReference type="GO" id="GO:0004674">
    <property type="term" value="F:protein serine/threonine kinase activity"/>
    <property type="evidence" value="ECO:0007669"/>
    <property type="project" value="TreeGrafter"/>
</dbReference>
<keyword evidence="3" id="KW-0418">Kinase</keyword>
<comment type="similarity">
    <text evidence="1">Belongs to the HipA Ser/Thr kinase family.</text>
</comment>
<evidence type="ECO:0000256" key="1">
    <source>
        <dbReference type="ARBA" id="ARBA00010164"/>
    </source>
</evidence>
<evidence type="ECO:0000259" key="4">
    <source>
        <dbReference type="Pfam" id="PF07804"/>
    </source>
</evidence>
<dbReference type="AlphaFoldDB" id="A0A098BXH7"/>
<accession>A0A098BXH7</accession>
<dbReference type="eggNOG" id="COG3550">
    <property type="taxonomic scope" value="Bacteria"/>
</dbReference>
<feature type="domain" description="HipA-like C-terminal" evidence="4">
    <location>
        <begin position="155"/>
        <end position="380"/>
    </location>
</feature>